<dbReference type="PATRIC" id="fig|100226.15.peg.8111"/>
<dbReference type="InParanoid" id="Q9ACY6"/>
<feature type="compositionally biased region" description="Low complexity" evidence="1">
    <location>
        <begin position="46"/>
        <end position="59"/>
    </location>
</feature>
<evidence type="ECO:0000313" key="4">
    <source>
        <dbReference type="Proteomes" id="UP000001973"/>
    </source>
</evidence>
<keyword evidence="4" id="KW-1185">Reference proteome</keyword>
<dbReference type="Proteomes" id="UP000001973">
    <property type="component" value="Plasmid SCP1"/>
</dbReference>
<evidence type="ECO:0000313" key="3">
    <source>
        <dbReference type="EMBL" id="CAC36686.1"/>
    </source>
</evidence>
<reference evidence="4" key="2">
    <citation type="journal article" date="2002" name="Nature">
        <title>Complete genome sequence of the model actinomycete Streptomyces coelicolor A3(2).</title>
        <authorList>
            <person name="Bentley S.D."/>
            <person name="Chater K.F."/>
            <person name="Cerdeno-Tarraga A.M."/>
            <person name="Challis G.L."/>
            <person name="Thomson N.R."/>
            <person name="James K.D."/>
            <person name="Harris D.E."/>
            <person name="Quail M.A."/>
            <person name="Kieser H."/>
            <person name="Harper D."/>
            <person name="Bateman A."/>
            <person name="Brown S."/>
            <person name="Chandra G."/>
            <person name="Chen C.W."/>
            <person name="Collins M."/>
            <person name="Cronin A."/>
            <person name="Fraser A."/>
            <person name="Goble A."/>
            <person name="Hidalgo J."/>
            <person name="Hornsby T."/>
            <person name="Howarth S."/>
            <person name="Huang C.H."/>
            <person name="Kieser T."/>
            <person name="Larke L."/>
            <person name="Murphy L."/>
            <person name="Oliver K."/>
            <person name="O'Neil S."/>
            <person name="Rabbinowitsch E."/>
            <person name="Rajandream M.A."/>
            <person name="Rutherford K."/>
            <person name="Rutter S."/>
            <person name="Seeger K."/>
            <person name="Saunders D."/>
            <person name="Sharp S."/>
            <person name="Squares R."/>
            <person name="Squares S."/>
            <person name="Taylor K."/>
            <person name="Warren T."/>
            <person name="Wietzorrek A."/>
            <person name="Woodward J."/>
            <person name="Barrell B.G."/>
            <person name="Parkhill J."/>
            <person name="Hopwood D.A."/>
        </authorList>
    </citation>
    <scope>NUCLEOTIDE SEQUENCE [LARGE SCALE GENOMIC DNA]</scope>
    <source>
        <strain evidence="4">ATCC BAA-471 / A3(2) / M145</strain>
    </source>
</reference>
<protein>
    <submittedName>
        <fullName evidence="3">Secreted protein/lipoprotein</fullName>
    </submittedName>
</protein>
<feature type="signal peptide" evidence="2">
    <location>
        <begin position="1"/>
        <end position="37"/>
    </location>
</feature>
<reference evidence="3 4" key="3">
    <citation type="journal article" date="2008" name="Proc. Natl. Acad. Sci. U.S.A.">
        <title>2-Alkyl-4-hydroxymethylfuran-3-carboxylic acids, antibiotic production inducers discovered by Streptomyces coelicolor genome mining.</title>
        <authorList>
            <person name="Corre C."/>
            <person name="Song L."/>
            <person name="O'Rourke S."/>
            <person name="Chater K.F."/>
            <person name="Challis G.L."/>
        </authorList>
    </citation>
    <scope>NUCLEOTIDE SEQUENCE [LARGE SCALE GENOMIC DNA]</scope>
    <source>
        <strain evidence="4">ATCC BAA-471 / A3(2) / M145</strain>
    </source>
</reference>
<evidence type="ECO:0000256" key="1">
    <source>
        <dbReference type="SAM" id="MobiDB-lite"/>
    </source>
</evidence>
<keyword evidence="2" id="KW-0732">Signal</keyword>
<dbReference type="OrthoDB" id="3387754at2"/>
<evidence type="ECO:0000256" key="2">
    <source>
        <dbReference type="SAM" id="SignalP"/>
    </source>
</evidence>
<geneLocation type="plasmid" evidence="4">
    <name>SCP1</name>
</geneLocation>
<feature type="chain" id="PRO_5004323100" evidence="2">
    <location>
        <begin position="38"/>
        <end position="200"/>
    </location>
</feature>
<dbReference type="KEGG" id="sco:SCP1.165"/>
<accession>Q9ACY6</accession>
<organism evidence="3 4">
    <name type="scientific">Streptomyces coelicolor (strain ATCC BAA-471 / A3(2) / M145)</name>
    <dbReference type="NCBI Taxonomy" id="100226"/>
    <lineage>
        <taxon>Bacteria</taxon>
        <taxon>Bacillati</taxon>
        <taxon>Actinomycetota</taxon>
        <taxon>Actinomycetes</taxon>
        <taxon>Kitasatosporales</taxon>
        <taxon>Streptomycetaceae</taxon>
        <taxon>Streptomyces</taxon>
        <taxon>Streptomyces albidoflavus group</taxon>
    </lineage>
</organism>
<dbReference type="AlphaFoldDB" id="Q9ACY6"/>
<sequence>MNRRAHKFAPSVVRFRNCAAVSLALSAAFLLTSCSSSDDTNEKPDTSPAAVSPTATASADPKETAKKEAIAAYEAYWKEMEKLYSDPAGKSAHLDRYAASAALENAEADAGRAYKGGNILIGDVTVADSTVTKADVTGKIPNVTLSNCLDISKWETVDAKTKKPADLPDNRLLKYLLVSTVEKYPEGWRVTRDEPQGKAC</sequence>
<dbReference type="STRING" id="100226.gene:17765670"/>
<reference evidence="3 4" key="1">
    <citation type="journal article" date="1998" name="J. Bacteriol.">
        <title>Cloning and physical mapping of the EcoRI fragments of the giant linear plasmid SCP1.</title>
        <authorList>
            <person name="Redenbach M."/>
            <person name="Ikeda K."/>
            <person name="Yamasaki M."/>
            <person name="Kinashi H."/>
        </authorList>
    </citation>
    <scope>NUCLEOTIDE SEQUENCE [LARGE SCALE GENOMIC DNA]</scope>
    <source>
        <strain evidence="4">ATCC BAA-471 / A3(2) / M145</strain>
    </source>
</reference>
<proteinExistence type="predicted"/>
<feature type="region of interest" description="Disordered" evidence="1">
    <location>
        <begin position="37"/>
        <end position="63"/>
    </location>
</feature>
<dbReference type="PROSITE" id="PS51257">
    <property type="entry name" value="PROKAR_LIPOPROTEIN"/>
    <property type="match status" value="1"/>
</dbReference>
<reference evidence="3 4" key="4">
    <citation type="journal article" date="2009" name="Mol. Microbiol.">
        <title>Extracellular signalling, translational control, two repressors and an activator all contribute to the regulation of methylenomycin production in Streptomyces coelicolor.</title>
        <authorList>
            <person name="O'Rourke S."/>
            <person name="Wietzorrek A."/>
            <person name="Fowler K."/>
            <person name="Corre C."/>
            <person name="Challis G.L."/>
            <person name="Chater K.F."/>
        </authorList>
    </citation>
    <scope>NUCLEOTIDE SEQUENCE [LARGE SCALE GENOMIC DNA]</scope>
    <source>
        <strain evidence="4">ATCC BAA-471 / A3(2) / M145</strain>
    </source>
</reference>
<dbReference type="RefSeq" id="WP_011039464.1">
    <property type="nucleotide sequence ID" value="NC_003903.1"/>
</dbReference>
<gene>
    <name evidence="3" type="ordered locus">SCP1.165</name>
</gene>
<dbReference type="HOGENOM" id="CLU_106321_0_0_11"/>
<dbReference type="EMBL" id="AL589148">
    <property type="protein sequence ID" value="CAC36686.1"/>
    <property type="molecule type" value="Genomic_DNA"/>
</dbReference>
<name>Q9ACY6_STRCO</name>